<organism evidence="1">
    <name type="scientific">Rhizophora mucronata</name>
    <name type="common">Asiatic mangrove</name>
    <dbReference type="NCBI Taxonomy" id="61149"/>
    <lineage>
        <taxon>Eukaryota</taxon>
        <taxon>Viridiplantae</taxon>
        <taxon>Streptophyta</taxon>
        <taxon>Embryophyta</taxon>
        <taxon>Tracheophyta</taxon>
        <taxon>Spermatophyta</taxon>
        <taxon>Magnoliopsida</taxon>
        <taxon>eudicotyledons</taxon>
        <taxon>Gunneridae</taxon>
        <taxon>Pentapetalae</taxon>
        <taxon>rosids</taxon>
        <taxon>fabids</taxon>
        <taxon>Malpighiales</taxon>
        <taxon>Rhizophoraceae</taxon>
        <taxon>Rhizophora</taxon>
    </lineage>
</organism>
<dbReference type="AlphaFoldDB" id="A0A2P2R082"/>
<proteinExistence type="predicted"/>
<accession>A0A2P2R082</accession>
<evidence type="ECO:0000313" key="1">
    <source>
        <dbReference type="EMBL" id="MBX72561.1"/>
    </source>
</evidence>
<protein>
    <submittedName>
        <fullName evidence="1">Uncharacterized protein</fullName>
    </submittedName>
</protein>
<sequence>MHGQQQAFVDLRNDLENLPYRAYLDYWFFGWNACLLVSQSTHYILCTAIGILFSTTTILKKVIFYI</sequence>
<reference evidence="1" key="1">
    <citation type="submission" date="2018-02" db="EMBL/GenBank/DDBJ databases">
        <title>Rhizophora mucronata_Transcriptome.</title>
        <authorList>
            <person name="Meera S.P."/>
            <person name="Sreeshan A."/>
            <person name="Augustine A."/>
        </authorList>
    </citation>
    <scope>NUCLEOTIDE SEQUENCE</scope>
    <source>
        <tissue evidence="1">Leaf</tissue>
    </source>
</reference>
<dbReference type="EMBL" id="GGEC01092077">
    <property type="protein sequence ID" value="MBX72561.1"/>
    <property type="molecule type" value="Transcribed_RNA"/>
</dbReference>
<name>A0A2P2R082_RHIMU</name>